<comment type="cofactor">
    <cofactor evidence="9">
        <name>Mg(2+)</name>
        <dbReference type="ChEBI" id="CHEBI:18420"/>
    </cofactor>
</comment>
<evidence type="ECO:0000259" key="10">
    <source>
        <dbReference type="Pfam" id="PF01467"/>
    </source>
</evidence>
<comment type="subunit">
    <text evidence="9">Homohexamer.</text>
</comment>
<dbReference type="EMBL" id="QENY01000003">
    <property type="protein sequence ID" value="PVX57961.1"/>
    <property type="molecule type" value="Genomic_DNA"/>
</dbReference>
<feature type="binding site" evidence="9">
    <location>
        <begin position="15"/>
        <end position="16"/>
    </location>
    <ligand>
        <name>ATP</name>
        <dbReference type="ChEBI" id="CHEBI:30616"/>
    </ligand>
</feature>
<comment type="catalytic activity">
    <reaction evidence="8 9">
        <text>(R)-4'-phosphopantetheine + ATP + H(+) = 3'-dephospho-CoA + diphosphate</text>
        <dbReference type="Rhea" id="RHEA:19801"/>
        <dbReference type="ChEBI" id="CHEBI:15378"/>
        <dbReference type="ChEBI" id="CHEBI:30616"/>
        <dbReference type="ChEBI" id="CHEBI:33019"/>
        <dbReference type="ChEBI" id="CHEBI:57328"/>
        <dbReference type="ChEBI" id="CHEBI:61723"/>
        <dbReference type="EC" id="2.7.7.3"/>
    </reaction>
</comment>
<comment type="pathway">
    <text evidence="9">Cofactor biosynthesis; coenzyme A biosynthesis; CoA from (R)-pantothenate: step 4/5.</text>
</comment>
<evidence type="ECO:0000256" key="6">
    <source>
        <dbReference type="ARBA" id="ARBA00022842"/>
    </source>
</evidence>
<dbReference type="PRINTS" id="PR01020">
    <property type="entry name" value="LPSBIOSNTHSS"/>
</dbReference>
<dbReference type="PANTHER" id="PTHR21342:SF1">
    <property type="entry name" value="PHOSPHOPANTETHEINE ADENYLYLTRANSFERASE"/>
    <property type="match status" value="1"/>
</dbReference>
<keyword evidence="7 9" id="KW-0173">Coenzyme A biosynthesis</keyword>
<dbReference type="UniPathway" id="UPA00241">
    <property type="reaction ID" value="UER00355"/>
</dbReference>
<evidence type="ECO:0000256" key="4">
    <source>
        <dbReference type="ARBA" id="ARBA00022741"/>
    </source>
</evidence>
<evidence type="ECO:0000256" key="2">
    <source>
        <dbReference type="ARBA" id="ARBA00022679"/>
    </source>
</evidence>
<keyword evidence="3 9" id="KW-0548">Nucleotidyltransferase</keyword>
<protein>
    <recommendedName>
        <fullName evidence="9">Phosphopantetheine adenylyltransferase</fullName>
        <ecNumber evidence="9">2.7.7.3</ecNumber>
    </recommendedName>
    <alternativeName>
        <fullName evidence="9">Dephospho-CoA pyrophosphorylase</fullName>
    </alternativeName>
    <alternativeName>
        <fullName evidence="9">Pantetheine-phosphate adenylyltransferase</fullName>
        <shortName evidence="9">PPAT</shortName>
    </alternativeName>
</protein>
<dbReference type="InterPro" id="IPR004821">
    <property type="entry name" value="Cyt_trans-like"/>
</dbReference>
<dbReference type="Proteomes" id="UP000245870">
    <property type="component" value="Unassembled WGS sequence"/>
</dbReference>
<dbReference type="GO" id="GO:0004595">
    <property type="term" value="F:pantetheine-phosphate adenylyltransferase activity"/>
    <property type="evidence" value="ECO:0007669"/>
    <property type="project" value="UniProtKB-UniRule"/>
</dbReference>
<keyword evidence="4 9" id="KW-0547">Nucleotide-binding</keyword>
<evidence type="ECO:0000313" key="12">
    <source>
        <dbReference type="Proteomes" id="UP000245870"/>
    </source>
</evidence>
<keyword evidence="1 9" id="KW-0963">Cytoplasm</keyword>
<feature type="domain" description="Cytidyltransferase-like" evidence="10">
    <location>
        <begin position="11"/>
        <end position="138"/>
    </location>
</feature>
<dbReference type="AlphaFoldDB" id="A0A2U0UK30"/>
<dbReference type="SUPFAM" id="SSF52374">
    <property type="entry name" value="Nucleotidylyl transferase"/>
    <property type="match status" value="1"/>
</dbReference>
<feature type="binding site" evidence="9">
    <location>
        <position position="47"/>
    </location>
    <ligand>
        <name>substrate</name>
    </ligand>
</feature>
<dbReference type="RefSeq" id="WP_116615825.1">
    <property type="nucleotide sequence ID" value="NZ_CALDWB010000002.1"/>
</dbReference>
<dbReference type="Pfam" id="PF01467">
    <property type="entry name" value="CTP_transf_like"/>
    <property type="match status" value="1"/>
</dbReference>
<dbReference type="GO" id="GO:0005524">
    <property type="term" value="F:ATP binding"/>
    <property type="evidence" value="ECO:0007669"/>
    <property type="project" value="UniProtKB-KW"/>
</dbReference>
<evidence type="ECO:0000256" key="3">
    <source>
        <dbReference type="ARBA" id="ARBA00022695"/>
    </source>
</evidence>
<keyword evidence="6 9" id="KW-0460">Magnesium</keyword>
<accession>A0A2U0UK30</accession>
<keyword evidence="5 9" id="KW-0067">ATP-binding</keyword>
<dbReference type="NCBIfam" id="TIGR00125">
    <property type="entry name" value="cyt_tran_rel"/>
    <property type="match status" value="1"/>
</dbReference>
<organism evidence="11 12">
    <name type="scientific">Hallella colorans</name>
    <dbReference type="NCBI Taxonomy" id="1703337"/>
    <lineage>
        <taxon>Bacteria</taxon>
        <taxon>Pseudomonadati</taxon>
        <taxon>Bacteroidota</taxon>
        <taxon>Bacteroidia</taxon>
        <taxon>Bacteroidales</taxon>
        <taxon>Prevotellaceae</taxon>
        <taxon>Hallella</taxon>
    </lineage>
</organism>
<keyword evidence="2 9" id="KW-0808">Transferase</keyword>
<dbReference type="InterPro" id="IPR001980">
    <property type="entry name" value="PPAT"/>
</dbReference>
<proteinExistence type="inferred from homology"/>
<sequence length="169" mass="19207">MRQQRRPSVALFVGTFDPFTIGHDNIAQRALTLVDRLVIGVGVNPDKRTLFSADERLEAIRQLYADEPRITVELYTDLATDLARRVGAQFFVRGVRSVKDFEYERDQAAFNKRLGNVETLLLYAEPKLAAVSSSAYRQLVFFHKDADWMLPKRGGQARENGSETNNSKQ</sequence>
<evidence type="ECO:0000256" key="8">
    <source>
        <dbReference type="ARBA" id="ARBA00029346"/>
    </source>
</evidence>
<dbReference type="InterPro" id="IPR014729">
    <property type="entry name" value="Rossmann-like_a/b/a_fold"/>
</dbReference>
<dbReference type="GO" id="GO:0015937">
    <property type="term" value="P:coenzyme A biosynthetic process"/>
    <property type="evidence" value="ECO:0007669"/>
    <property type="project" value="UniProtKB-UniRule"/>
</dbReference>
<evidence type="ECO:0000313" key="11">
    <source>
        <dbReference type="EMBL" id="PVX57961.1"/>
    </source>
</evidence>
<evidence type="ECO:0000256" key="5">
    <source>
        <dbReference type="ARBA" id="ARBA00022840"/>
    </source>
</evidence>
<dbReference type="OrthoDB" id="9806661at2"/>
<dbReference type="Gene3D" id="3.40.50.620">
    <property type="entry name" value="HUPs"/>
    <property type="match status" value="1"/>
</dbReference>
<feature type="binding site" evidence="9">
    <location>
        <position position="93"/>
    </location>
    <ligand>
        <name>substrate</name>
    </ligand>
</feature>
<evidence type="ECO:0000256" key="7">
    <source>
        <dbReference type="ARBA" id="ARBA00022993"/>
    </source>
</evidence>
<comment type="function">
    <text evidence="9">Reversibly transfers an adenylyl group from ATP to 4'-phosphopantetheine, yielding dephospho-CoA (dPCoA) and pyrophosphate.</text>
</comment>
<comment type="caution">
    <text evidence="11">The sequence shown here is derived from an EMBL/GenBank/DDBJ whole genome shotgun (WGS) entry which is preliminary data.</text>
</comment>
<feature type="site" description="Transition state stabilizer" evidence="9">
    <location>
        <position position="23"/>
    </location>
</feature>
<dbReference type="GO" id="GO:0005737">
    <property type="term" value="C:cytoplasm"/>
    <property type="evidence" value="ECO:0007669"/>
    <property type="project" value="UniProtKB-SubCell"/>
</dbReference>
<reference evidence="11 12" key="1">
    <citation type="submission" date="2018-05" db="EMBL/GenBank/DDBJ databases">
        <title>Genomic Encyclopedia of Type Strains, Phase IV (KMG-IV): sequencing the most valuable type-strain genomes for metagenomic binning, comparative biology and taxonomic classification.</title>
        <authorList>
            <person name="Goeker M."/>
        </authorList>
    </citation>
    <scope>NUCLEOTIDE SEQUENCE [LARGE SCALE GENOMIC DNA]</scope>
    <source>
        <strain evidence="11 12">DSM 100333</strain>
    </source>
</reference>
<feature type="binding site" evidence="9">
    <location>
        <begin position="128"/>
        <end position="134"/>
    </location>
    <ligand>
        <name>ATP</name>
        <dbReference type="ChEBI" id="CHEBI:30616"/>
    </ligand>
</feature>
<name>A0A2U0UK30_9BACT</name>
<feature type="binding site" evidence="9">
    <location>
        <position position="15"/>
    </location>
    <ligand>
        <name>substrate</name>
    </ligand>
</feature>
<keyword evidence="12" id="KW-1185">Reference proteome</keyword>
<evidence type="ECO:0000256" key="9">
    <source>
        <dbReference type="HAMAP-Rule" id="MF_00151"/>
    </source>
</evidence>
<gene>
    <name evidence="9" type="primary">coaD</name>
    <name evidence="11" type="ORF">C7379_10384</name>
</gene>
<feature type="binding site" evidence="9">
    <location>
        <position position="23"/>
    </location>
    <ligand>
        <name>ATP</name>
        <dbReference type="ChEBI" id="CHEBI:30616"/>
    </ligand>
</feature>
<evidence type="ECO:0000256" key="1">
    <source>
        <dbReference type="ARBA" id="ARBA00022490"/>
    </source>
</evidence>
<dbReference type="HAMAP" id="MF_00151">
    <property type="entry name" value="PPAT_bact"/>
    <property type="match status" value="1"/>
</dbReference>
<feature type="binding site" evidence="9">
    <location>
        <position position="104"/>
    </location>
    <ligand>
        <name>ATP</name>
        <dbReference type="ChEBI" id="CHEBI:30616"/>
    </ligand>
</feature>
<comment type="subcellular location">
    <subcellularLocation>
        <location evidence="9">Cytoplasm</location>
    </subcellularLocation>
</comment>
<dbReference type="EC" id="2.7.7.3" evidence="9"/>
<feature type="binding site" evidence="9">
    <location>
        <position position="79"/>
    </location>
    <ligand>
        <name>substrate</name>
    </ligand>
</feature>
<dbReference type="PANTHER" id="PTHR21342">
    <property type="entry name" value="PHOSPHOPANTETHEINE ADENYLYLTRANSFERASE"/>
    <property type="match status" value="1"/>
</dbReference>
<dbReference type="NCBIfam" id="TIGR01510">
    <property type="entry name" value="coaD_prev_kdtB"/>
    <property type="match status" value="1"/>
</dbReference>
<feature type="binding site" evidence="9">
    <location>
        <begin position="94"/>
        <end position="96"/>
    </location>
    <ligand>
        <name>ATP</name>
        <dbReference type="ChEBI" id="CHEBI:30616"/>
    </ligand>
</feature>
<comment type="similarity">
    <text evidence="9">Belongs to the bacterial CoaD family.</text>
</comment>